<name>A0A5S4GEA4_9ACTN</name>
<dbReference type="GO" id="GO:0003677">
    <property type="term" value="F:DNA binding"/>
    <property type="evidence" value="ECO:0007669"/>
    <property type="project" value="UniProtKB-KW"/>
</dbReference>
<proteinExistence type="inferred from homology"/>
<dbReference type="EMBL" id="VCKX01000085">
    <property type="protein sequence ID" value="TMR31333.1"/>
    <property type="molecule type" value="Genomic_DNA"/>
</dbReference>
<feature type="domain" description="HTH lysR-type" evidence="5">
    <location>
        <begin position="72"/>
        <end position="129"/>
    </location>
</feature>
<dbReference type="PRINTS" id="PR00039">
    <property type="entry name" value="HTHLYSR"/>
</dbReference>
<evidence type="ECO:0000256" key="4">
    <source>
        <dbReference type="ARBA" id="ARBA00023163"/>
    </source>
</evidence>
<dbReference type="GO" id="GO:0003700">
    <property type="term" value="F:DNA-binding transcription factor activity"/>
    <property type="evidence" value="ECO:0007669"/>
    <property type="project" value="InterPro"/>
</dbReference>
<dbReference type="PANTHER" id="PTHR30346">
    <property type="entry name" value="TRANSCRIPTIONAL DUAL REGULATOR HCAR-RELATED"/>
    <property type="match status" value="1"/>
</dbReference>
<dbReference type="FunFam" id="1.10.10.10:FF:000001">
    <property type="entry name" value="LysR family transcriptional regulator"/>
    <property type="match status" value="1"/>
</dbReference>
<dbReference type="PROSITE" id="PS50931">
    <property type="entry name" value="HTH_LYSR"/>
    <property type="match status" value="1"/>
</dbReference>
<dbReference type="SUPFAM" id="SSF46785">
    <property type="entry name" value="Winged helix' DNA-binding domain"/>
    <property type="match status" value="1"/>
</dbReference>
<keyword evidence="4" id="KW-0804">Transcription</keyword>
<accession>A0A5S4GEA4</accession>
<evidence type="ECO:0000256" key="1">
    <source>
        <dbReference type="ARBA" id="ARBA00009437"/>
    </source>
</evidence>
<dbReference type="GO" id="GO:0032993">
    <property type="term" value="C:protein-DNA complex"/>
    <property type="evidence" value="ECO:0007669"/>
    <property type="project" value="TreeGrafter"/>
</dbReference>
<dbReference type="OrthoDB" id="3176554at2"/>
<keyword evidence="2" id="KW-0805">Transcription regulation</keyword>
<keyword evidence="3" id="KW-0238">DNA-binding</keyword>
<dbReference type="InterPro" id="IPR000847">
    <property type="entry name" value="LysR_HTH_N"/>
</dbReference>
<dbReference type="Pfam" id="PF00126">
    <property type="entry name" value="HTH_1"/>
    <property type="match status" value="1"/>
</dbReference>
<protein>
    <submittedName>
        <fullName evidence="6">LysR family transcriptional regulator</fullName>
    </submittedName>
</protein>
<dbReference type="PANTHER" id="PTHR30346:SF28">
    <property type="entry name" value="HTH-TYPE TRANSCRIPTIONAL REGULATOR CYNR"/>
    <property type="match status" value="1"/>
</dbReference>
<sequence length="376" mass="39934">MLVAAGPAESLLAEVEEAEGGSSRAVSENSKVFHDDSGFSGKSGWPHSSRSSSIRPLRGIDRYSIHAVEAWLDLRLLGYLVAIAEEGSISGAARRLRLTQPTLSRQLRELERRLGAELFARDGRGLVPTAAGEALLRRAVRMLADADAALHDVRLAAEGKTGRLTVGFAGSGINGALGDALGRLRAELPDVDLSLVELFDDAEMSAGILDGSLDVAVQRLPVRDARLATRVWTREPLTLFLPAGHPLATSREPAPVSVLGEIPLVLWPRESAPHAHDEITSLCHHAGIVPRVGARGRTVQTILALVAAGFGAAVMADSYRVLHREGVAARRLAGTATTLHLVWRAGDVGPLLARFMTALNAVKARHRDEGPGTPAS</sequence>
<evidence type="ECO:0000313" key="7">
    <source>
        <dbReference type="Proteomes" id="UP000306628"/>
    </source>
</evidence>
<reference evidence="6 7" key="1">
    <citation type="submission" date="2019-05" db="EMBL/GenBank/DDBJ databases">
        <title>Draft genome sequence of Nonomuraea zeae DSM 100528.</title>
        <authorList>
            <person name="Saricaoglu S."/>
            <person name="Isik K."/>
        </authorList>
    </citation>
    <scope>NUCLEOTIDE SEQUENCE [LARGE SCALE GENOMIC DNA]</scope>
    <source>
        <strain evidence="6 7">DSM 100528</strain>
    </source>
</reference>
<dbReference type="Proteomes" id="UP000306628">
    <property type="component" value="Unassembled WGS sequence"/>
</dbReference>
<evidence type="ECO:0000256" key="2">
    <source>
        <dbReference type="ARBA" id="ARBA00023015"/>
    </source>
</evidence>
<dbReference type="InterPro" id="IPR005119">
    <property type="entry name" value="LysR_subst-bd"/>
</dbReference>
<dbReference type="CDD" id="cd08414">
    <property type="entry name" value="PBP2_LTTR_aromatics_like"/>
    <property type="match status" value="1"/>
</dbReference>
<organism evidence="6 7">
    <name type="scientific">Nonomuraea zeae</name>
    <dbReference type="NCBI Taxonomy" id="1642303"/>
    <lineage>
        <taxon>Bacteria</taxon>
        <taxon>Bacillati</taxon>
        <taxon>Actinomycetota</taxon>
        <taxon>Actinomycetes</taxon>
        <taxon>Streptosporangiales</taxon>
        <taxon>Streptosporangiaceae</taxon>
        <taxon>Nonomuraea</taxon>
    </lineage>
</organism>
<comment type="similarity">
    <text evidence="1">Belongs to the LysR transcriptional regulatory family.</text>
</comment>
<dbReference type="SUPFAM" id="SSF53850">
    <property type="entry name" value="Periplasmic binding protein-like II"/>
    <property type="match status" value="1"/>
</dbReference>
<keyword evidence="7" id="KW-1185">Reference proteome</keyword>
<evidence type="ECO:0000313" key="6">
    <source>
        <dbReference type="EMBL" id="TMR31333.1"/>
    </source>
</evidence>
<dbReference type="InterPro" id="IPR036388">
    <property type="entry name" value="WH-like_DNA-bd_sf"/>
</dbReference>
<dbReference type="AlphaFoldDB" id="A0A5S4GEA4"/>
<comment type="caution">
    <text evidence="6">The sequence shown here is derived from an EMBL/GenBank/DDBJ whole genome shotgun (WGS) entry which is preliminary data.</text>
</comment>
<evidence type="ECO:0000256" key="3">
    <source>
        <dbReference type="ARBA" id="ARBA00023125"/>
    </source>
</evidence>
<evidence type="ECO:0000259" key="5">
    <source>
        <dbReference type="PROSITE" id="PS50931"/>
    </source>
</evidence>
<dbReference type="Gene3D" id="3.40.190.10">
    <property type="entry name" value="Periplasmic binding protein-like II"/>
    <property type="match status" value="2"/>
</dbReference>
<dbReference type="Pfam" id="PF03466">
    <property type="entry name" value="LysR_substrate"/>
    <property type="match status" value="1"/>
</dbReference>
<dbReference type="InterPro" id="IPR036390">
    <property type="entry name" value="WH_DNA-bd_sf"/>
</dbReference>
<gene>
    <name evidence="6" type="ORF">ETD85_26175</name>
</gene>
<dbReference type="Gene3D" id="1.10.10.10">
    <property type="entry name" value="Winged helix-like DNA-binding domain superfamily/Winged helix DNA-binding domain"/>
    <property type="match status" value="1"/>
</dbReference>